<reference evidence="2 3" key="1">
    <citation type="journal article" date="2013" name="Genome Announc.">
        <title>Draft Genome Sequence of the Cellulolytic, Mesophilic, Anaerobic Bacterium Clostridium termitidis Strain CT1112 (DSM 5398).</title>
        <authorList>
            <person name="Lal S."/>
            <person name="Ramachandran U."/>
            <person name="Zhang X."/>
            <person name="Munir R."/>
            <person name="Sparling R."/>
            <person name="Levin D.B."/>
        </authorList>
    </citation>
    <scope>NUCLEOTIDE SEQUENCE [LARGE SCALE GENOMIC DNA]</scope>
    <source>
        <strain evidence="2 3">CT1112</strain>
    </source>
</reference>
<comment type="caution">
    <text evidence="2">The sequence shown here is derived from an EMBL/GenBank/DDBJ whole genome shotgun (WGS) entry which is preliminary data.</text>
</comment>
<sequence>MAKNPNKDQNNDVSFDNDQLGENKNSNSGGKKGGSGKPKPTSRII</sequence>
<feature type="compositionally biased region" description="Basic and acidic residues" evidence="1">
    <location>
        <begin position="1"/>
        <end position="10"/>
    </location>
</feature>
<feature type="region of interest" description="Disordered" evidence="1">
    <location>
        <begin position="1"/>
        <end position="45"/>
    </location>
</feature>
<dbReference type="STRING" id="1195236.CTER_3230"/>
<feature type="compositionally biased region" description="Polar residues" evidence="1">
    <location>
        <begin position="11"/>
        <end position="22"/>
    </location>
</feature>
<proteinExistence type="predicted"/>
<evidence type="ECO:0000256" key="1">
    <source>
        <dbReference type="SAM" id="MobiDB-lite"/>
    </source>
</evidence>
<accession>S0FPD7</accession>
<organism evidence="2 3">
    <name type="scientific">Ruminiclostridium cellobioparum subsp. termitidis CT1112</name>
    <dbReference type="NCBI Taxonomy" id="1195236"/>
    <lineage>
        <taxon>Bacteria</taxon>
        <taxon>Bacillati</taxon>
        <taxon>Bacillota</taxon>
        <taxon>Clostridia</taxon>
        <taxon>Eubacteriales</taxon>
        <taxon>Oscillospiraceae</taxon>
        <taxon>Ruminiclostridium</taxon>
    </lineage>
</organism>
<keyword evidence="3" id="KW-1185">Reference proteome</keyword>
<dbReference type="PATRIC" id="fig|1195236.3.peg.3453"/>
<gene>
    <name evidence="2" type="ORF">CTER_3230</name>
</gene>
<dbReference type="RefSeq" id="WP_004627266.1">
    <property type="nucleotide sequence ID" value="NZ_AORV01000044.1"/>
</dbReference>
<dbReference type="EMBL" id="AORV01000044">
    <property type="protein sequence ID" value="EMS71009.1"/>
    <property type="molecule type" value="Genomic_DNA"/>
</dbReference>
<evidence type="ECO:0000313" key="2">
    <source>
        <dbReference type="EMBL" id="EMS71009.1"/>
    </source>
</evidence>
<dbReference type="Proteomes" id="UP000014155">
    <property type="component" value="Unassembled WGS sequence"/>
</dbReference>
<dbReference type="AlphaFoldDB" id="S0FPD7"/>
<name>S0FPD7_RUMCE</name>
<evidence type="ECO:0000313" key="3">
    <source>
        <dbReference type="Proteomes" id="UP000014155"/>
    </source>
</evidence>
<protein>
    <submittedName>
        <fullName evidence="2">Uncharacterized protein</fullName>
    </submittedName>
</protein>